<comment type="subcellular location">
    <subcellularLocation>
        <location evidence="11">Cytoplasm</location>
    </subcellularLocation>
</comment>
<comment type="similarity">
    <text evidence="3 11">Belongs to the class-V pyridoxal-phosphate-dependent aminotransferase family. SerC subfamily.</text>
</comment>
<evidence type="ECO:0000313" key="14">
    <source>
        <dbReference type="Proteomes" id="UP000030993"/>
    </source>
</evidence>
<keyword evidence="14" id="KW-1185">Reference proteome</keyword>
<comment type="subunit">
    <text evidence="11">Homodimer.</text>
</comment>
<dbReference type="InterPro" id="IPR022278">
    <property type="entry name" value="Pser_aminoTfrase"/>
</dbReference>
<gene>
    <name evidence="11" type="primary">serC</name>
    <name evidence="13" type="ORF">NZ47_13330</name>
</gene>
<feature type="binding site" evidence="11">
    <location>
        <position position="154"/>
    </location>
    <ligand>
        <name>pyridoxal 5'-phosphate</name>
        <dbReference type="ChEBI" id="CHEBI:597326"/>
    </ligand>
</feature>
<dbReference type="GO" id="GO:0030170">
    <property type="term" value="F:pyridoxal phosphate binding"/>
    <property type="evidence" value="ECO:0007669"/>
    <property type="project" value="UniProtKB-UniRule"/>
</dbReference>
<dbReference type="InterPro" id="IPR015422">
    <property type="entry name" value="PyrdxlP-dep_Trfase_small"/>
</dbReference>
<dbReference type="NCBIfam" id="TIGR01364">
    <property type="entry name" value="serC_1"/>
    <property type="match status" value="1"/>
</dbReference>
<dbReference type="EC" id="2.6.1.52" evidence="11"/>
<dbReference type="EMBL" id="JSCE01000246">
    <property type="protein sequence ID" value="KHM48092.1"/>
    <property type="molecule type" value="Genomic_DNA"/>
</dbReference>
<dbReference type="AlphaFoldDB" id="A0A0B2JQ94"/>
<name>A0A0B2JQ94_9FIRM</name>
<reference evidence="13 14" key="1">
    <citation type="journal article" date="2013" name="PLoS ONE">
        <title>Identification and characterization of three novel lipases belonging to families II and V from Anaerovibrio lipolyticus 5ST.</title>
        <authorList>
            <person name="Prive F."/>
            <person name="Kaderbhai N.N."/>
            <person name="Girdwood S."/>
            <person name="Worgan H.J."/>
            <person name="Pinloche E."/>
            <person name="Scollan N.D."/>
            <person name="Huws S.A."/>
            <person name="Newbold C.J."/>
        </authorList>
    </citation>
    <scope>NUCLEOTIDE SEQUENCE [LARGE SCALE GENOMIC DNA]</scope>
    <source>
        <strain evidence="13 14">5S</strain>
    </source>
</reference>
<keyword evidence="5 11" id="KW-0028">Amino-acid biosynthesis</keyword>
<dbReference type="PIRSF" id="PIRSF000525">
    <property type="entry name" value="SerC"/>
    <property type="match status" value="1"/>
</dbReference>
<dbReference type="UniPathway" id="UPA00135">
    <property type="reaction ID" value="UER00197"/>
</dbReference>
<evidence type="ECO:0000313" key="13">
    <source>
        <dbReference type="EMBL" id="KHM48092.1"/>
    </source>
</evidence>
<dbReference type="RefSeq" id="WP_039211984.1">
    <property type="nucleotide sequence ID" value="NZ_JSCE01000246.1"/>
</dbReference>
<comment type="caution">
    <text evidence="13">The sequence shown here is derived from an EMBL/GenBank/DDBJ whole genome shotgun (WGS) entry which is preliminary data.</text>
</comment>
<sequence>MEANRIYNFNPGPSMLPLEVLKEAQAEFLNFQNTGMSILEISHRAKAYDDVHNQAKADIKDLMGLGDDYEVLFIQGGASLQFAMIPMNFATKEKRGNYVQSGSFASKAFKEAQILGVGYSAASSKDVDYKHIPTQDEIKMSDDAAYLHLCYNNTIYGTEYHYIPETGDVPLIADMSSDILSRPLDFKKFSFIYAGVQKNLGPAGVVLVVARKSMLEKSPEGLPSMLRYDTFYNKNSLYNTPPAFCIYMVGKTAKWIKAQGGLEALAKVNKKKADLVYGVIDNSDGFYKGHADKDSRSFMNVTFRLPSEELEKKFVAEALENGLSGVKGHRSVGGMRTSIYNAMPYEGCEKLADFMEKFQKANK</sequence>
<feature type="domain" description="Aminotransferase class V" evidence="12">
    <location>
        <begin position="6"/>
        <end position="351"/>
    </location>
</feature>
<feature type="binding site" evidence="11">
    <location>
        <position position="104"/>
    </location>
    <ligand>
        <name>pyridoxal 5'-phosphate</name>
        <dbReference type="ChEBI" id="CHEBI:597326"/>
    </ligand>
</feature>
<comment type="pathway">
    <text evidence="2 11">Amino-acid biosynthesis; L-serine biosynthesis; L-serine from 3-phospho-D-glycerate: step 2/3.</text>
</comment>
<dbReference type="SUPFAM" id="SSF53383">
    <property type="entry name" value="PLP-dependent transferases"/>
    <property type="match status" value="1"/>
</dbReference>
<dbReference type="InterPro" id="IPR015421">
    <property type="entry name" value="PyrdxlP-dep_Trfase_major"/>
</dbReference>
<feature type="binding site" evidence="11">
    <location>
        <begin position="78"/>
        <end position="79"/>
    </location>
    <ligand>
        <name>pyridoxal 5'-phosphate</name>
        <dbReference type="ChEBI" id="CHEBI:597326"/>
    </ligand>
</feature>
<proteinExistence type="inferred from homology"/>
<keyword evidence="6 11" id="KW-0808">Transferase</keyword>
<keyword evidence="7 11" id="KW-0663">Pyridoxal phosphate</keyword>
<evidence type="ECO:0000256" key="6">
    <source>
        <dbReference type="ARBA" id="ARBA00022679"/>
    </source>
</evidence>
<evidence type="ECO:0000256" key="8">
    <source>
        <dbReference type="ARBA" id="ARBA00023299"/>
    </source>
</evidence>
<dbReference type="GO" id="GO:0005737">
    <property type="term" value="C:cytoplasm"/>
    <property type="evidence" value="ECO:0007669"/>
    <property type="project" value="UniProtKB-SubCell"/>
</dbReference>
<dbReference type="PANTHER" id="PTHR43247:SF1">
    <property type="entry name" value="PHOSPHOSERINE AMINOTRANSFERASE"/>
    <property type="match status" value="1"/>
</dbReference>
<dbReference type="Pfam" id="PF00266">
    <property type="entry name" value="Aminotran_5"/>
    <property type="match status" value="1"/>
</dbReference>
<feature type="binding site" evidence="11">
    <location>
        <position position="44"/>
    </location>
    <ligand>
        <name>L-glutamate</name>
        <dbReference type="ChEBI" id="CHEBI:29985"/>
    </ligand>
</feature>
<protein>
    <recommendedName>
        <fullName evidence="11">Phosphoserine aminotransferase</fullName>
        <ecNumber evidence="11">2.6.1.52</ecNumber>
    </recommendedName>
    <alternativeName>
        <fullName evidence="11">Phosphohydroxythreonine aminotransferase</fullName>
        <shortName evidence="11">PSAT</shortName>
    </alternativeName>
</protein>
<keyword evidence="11" id="KW-0963">Cytoplasm</keyword>
<dbReference type="Proteomes" id="UP000030993">
    <property type="component" value="Unassembled WGS sequence"/>
</dbReference>
<dbReference type="STRING" id="82374.NZ47_13330"/>
<dbReference type="PANTHER" id="PTHR43247">
    <property type="entry name" value="PHOSPHOSERINE AMINOTRANSFERASE"/>
    <property type="match status" value="1"/>
</dbReference>
<feature type="binding site" evidence="11">
    <location>
        <position position="197"/>
    </location>
    <ligand>
        <name>pyridoxal 5'-phosphate</name>
        <dbReference type="ChEBI" id="CHEBI:597326"/>
    </ligand>
</feature>
<dbReference type="FunFam" id="3.90.1150.10:FF:000006">
    <property type="entry name" value="Phosphoserine aminotransferase"/>
    <property type="match status" value="1"/>
</dbReference>
<feature type="binding site" evidence="11">
    <location>
        <begin position="239"/>
        <end position="240"/>
    </location>
    <ligand>
        <name>pyridoxal 5'-phosphate</name>
        <dbReference type="ChEBI" id="CHEBI:597326"/>
    </ligand>
</feature>
<evidence type="ECO:0000256" key="1">
    <source>
        <dbReference type="ARBA" id="ARBA00003483"/>
    </source>
</evidence>
<comment type="caution">
    <text evidence="11">Lacks conserved residue(s) required for the propagation of feature annotation.</text>
</comment>
<dbReference type="InterPro" id="IPR000192">
    <property type="entry name" value="Aminotrans_V_dom"/>
</dbReference>
<feature type="binding site" evidence="11">
    <location>
        <position position="174"/>
    </location>
    <ligand>
        <name>pyridoxal 5'-phosphate</name>
        <dbReference type="ChEBI" id="CHEBI:597326"/>
    </ligand>
</feature>
<evidence type="ECO:0000256" key="2">
    <source>
        <dbReference type="ARBA" id="ARBA00005099"/>
    </source>
</evidence>
<comment type="function">
    <text evidence="1 11">Catalyzes the reversible conversion of 3-phosphohydroxypyruvate to phosphoserine and of 3-hydroxy-2-oxo-4-phosphonooxybutanoate to phosphohydroxythreonine.</text>
</comment>
<evidence type="ECO:0000256" key="7">
    <source>
        <dbReference type="ARBA" id="ARBA00022898"/>
    </source>
</evidence>
<dbReference type="GO" id="GO:0006564">
    <property type="term" value="P:L-serine biosynthetic process"/>
    <property type="evidence" value="ECO:0007669"/>
    <property type="project" value="UniProtKB-UniRule"/>
</dbReference>
<dbReference type="eggNOG" id="COG1932">
    <property type="taxonomic scope" value="Bacteria"/>
</dbReference>
<evidence type="ECO:0000256" key="3">
    <source>
        <dbReference type="ARBA" id="ARBA00006904"/>
    </source>
</evidence>
<keyword evidence="4 11" id="KW-0032">Aminotransferase</keyword>
<accession>A0A0B2JQ94</accession>
<comment type="cofactor">
    <cofactor evidence="11">
        <name>pyridoxal 5'-phosphate</name>
        <dbReference type="ChEBI" id="CHEBI:597326"/>
    </cofactor>
    <text evidence="11">Binds 1 pyridoxal phosphate per subunit.</text>
</comment>
<keyword evidence="8 11" id="KW-0718">Serine biosynthesis</keyword>
<dbReference type="Gene3D" id="3.90.1150.10">
    <property type="entry name" value="Aspartate Aminotransferase, domain 1"/>
    <property type="match status" value="1"/>
</dbReference>
<organism evidence="13 14">
    <name type="scientific">Anaerovibrio lipolyticus</name>
    <dbReference type="NCBI Taxonomy" id="82374"/>
    <lineage>
        <taxon>Bacteria</taxon>
        <taxon>Bacillati</taxon>
        <taxon>Bacillota</taxon>
        <taxon>Negativicutes</taxon>
        <taxon>Selenomonadales</taxon>
        <taxon>Selenomonadaceae</taxon>
        <taxon>Anaerovibrio</taxon>
    </lineage>
</organism>
<dbReference type="GO" id="GO:0004648">
    <property type="term" value="F:O-phospho-L-serine:2-oxoglutarate aminotransferase activity"/>
    <property type="evidence" value="ECO:0007669"/>
    <property type="project" value="UniProtKB-UniRule"/>
</dbReference>
<comment type="catalytic activity">
    <reaction evidence="10 11">
        <text>O-phospho-L-serine + 2-oxoglutarate = 3-phosphooxypyruvate + L-glutamate</text>
        <dbReference type="Rhea" id="RHEA:14329"/>
        <dbReference type="ChEBI" id="CHEBI:16810"/>
        <dbReference type="ChEBI" id="CHEBI:18110"/>
        <dbReference type="ChEBI" id="CHEBI:29985"/>
        <dbReference type="ChEBI" id="CHEBI:57524"/>
        <dbReference type="EC" id="2.6.1.52"/>
    </reaction>
</comment>
<dbReference type="NCBIfam" id="NF003764">
    <property type="entry name" value="PRK05355.1"/>
    <property type="match status" value="1"/>
</dbReference>
<comment type="catalytic activity">
    <reaction evidence="9 11">
        <text>4-(phosphooxy)-L-threonine + 2-oxoglutarate = (R)-3-hydroxy-2-oxo-4-phosphooxybutanoate + L-glutamate</text>
        <dbReference type="Rhea" id="RHEA:16573"/>
        <dbReference type="ChEBI" id="CHEBI:16810"/>
        <dbReference type="ChEBI" id="CHEBI:29985"/>
        <dbReference type="ChEBI" id="CHEBI:58452"/>
        <dbReference type="ChEBI" id="CHEBI:58538"/>
        <dbReference type="EC" id="2.6.1.52"/>
    </reaction>
</comment>
<evidence type="ECO:0000256" key="5">
    <source>
        <dbReference type="ARBA" id="ARBA00022605"/>
    </source>
</evidence>
<dbReference type="Gene3D" id="3.40.640.10">
    <property type="entry name" value="Type I PLP-dependent aspartate aminotransferase-like (Major domain)"/>
    <property type="match status" value="1"/>
</dbReference>
<dbReference type="HAMAP" id="MF_00160">
    <property type="entry name" value="SerC_aminotrans_5"/>
    <property type="match status" value="1"/>
</dbReference>
<evidence type="ECO:0000256" key="9">
    <source>
        <dbReference type="ARBA" id="ARBA00047630"/>
    </source>
</evidence>
<evidence type="ECO:0000256" key="11">
    <source>
        <dbReference type="HAMAP-Rule" id="MF_00160"/>
    </source>
</evidence>
<feature type="modified residue" description="N6-(pyridoxal phosphate)lysine" evidence="11">
    <location>
        <position position="198"/>
    </location>
</feature>
<evidence type="ECO:0000256" key="4">
    <source>
        <dbReference type="ARBA" id="ARBA00022576"/>
    </source>
</evidence>
<dbReference type="InterPro" id="IPR015424">
    <property type="entry name" value="PyrdxlP-dep_Trfase"/>
</dbReference>
<evidence type="ECO:0000256" key="10">
    <source>
        <dbReference type="ARBA" id="ARBA00049007"/>
    </source>
</evidence>
<evidence type="ECO:0000259" key="12">
    <source>
        <dbReference type="Pfam" id="PF00266"/>
    </source>
</evidence>
<dbReference type="FunFam" id="3.40.640.10:FF:000010">
    <property type="entry name" value="Phosphoserine aminotransferase"/>
    <property type="match status" value="1"/>
</dbReference>